<dbReference type="EMBL" id="PDHH01000007">
    <property type="protein sequence ID" value="PSM51524.1"/>
    <property type="molecule type" value="Genomic_DNA"/>
</dbReference>
<comment type="caution">
    <text evidence="6">The sequence shown here is derived from an EMBL/GenBank/DDBJ whole genome shotgun (WGS) entry which is preliminary data.</text>
</comment>
<evidence type="ECO:0000256" key="5">
    <source>
        <dbReference type="RuleBase" id="RU363041"/>
    </source>
</evidence>
<comment type="similarity">
    <text evidence="5">Belongs to the 4-toluene sulfonate uptake permease (TSUP) (TC 2.A.102) family.</text>
</comment>
<comment type="subcellular location">
    <subcellularLocation>
        <location evidence="5">Cell membrane</location>
        <topology evidence="5">Multi-pass membrane protein</topology>
    </subcellularLocation>
    <subcellularLocation>
        <location evidence="1">Membrane</location>
        <topology evidence="1">Multi-pass membrane protein</topology>
    </subcellularLocation>
</comment>
<name>A0A2P8QZ44_9BACT</name>
<keyword evidence="3 5" id="KW-1133">Transmembrane helix</keyword>
<evidence type="ECO:0000256" key="3">
    <source>
        <dbReference type="ARBA" id="ARBA00022989"/>
    </source>
</evidence>
<reference evidence="7" key="1">
    <citation type="submission" date="2017-10" db="EMBL/GenBank/DDBJ databases">
        <title>Campylobacter species from seals.</title>
        <authorList>
            <person name="Gilbert M.J."/>
            <person name="Zomer A.L."/>
            <person name="Timmerman A.J."/>
            <person name="Duim B."/>
            <person name="Wagenaar J.A."/>
        </authorList>
    </citation>
    <scope>NUCLEOTIDE SEQUENCE [LARGE SCALE GENOMIC DNA]</scope>
    <source>
        <strain evidence="7">17S00004-5</strain>
    </source>
</reference>
<dbReference type="PANTHER" id="PTHR43483:SF3">
    <property type="entry name" value="MEMBRANE TRANSPORTER PROTEIN HI_0806-RELATED"/>
    <property type="match status" value="1"/>
</dbReference>
<feature type="transmembrane region" description="Helical" evidence="5">
    <location>
        <begin position="174"/>
        <end position="195"/>
    </location>
</feature>
<feature type="transmembrane region" description="Helical" evidence="5">
    <location>
        <begin position="245"/>
        <end position="262"/>
    </location>
</feature>
<feature type="transmembrane region" description="Helical" evidence="5">
    <location>
        <begin position="76"/>
        <end position="96"/>
    </location>
</feature>
<feature type="transmembrane region" description="Helical" evidence="5">
    <location>
        <begin position="102"/>
        <end position="121"/>
    </location>
</feature>
<protein>
    <recommendedName>
        <fullName evidence="5">Probable membrane transporter protein</fullName>
    </recommendedName>
</protein>
<evidence type="ECO:0000313" key="7">
    <source>
        <dbReference type="Proteomes" id="UP000240535"/>
    </source>
</evidence>
<dbReference type="Pfam" id="PF01925">
    <property type="entry name" value="TauE"/>
    <property type="match status" value="1"/>
</dbReference>
<gene>
    <name evidence="6" type="ORF">CQ405_07885</name>
</gene>
<dbReference type="GO" id="GO:0005886">
    <property type="term" value="C:plasma membrane"/>
    <property type="evidence" value="ECO:0007669"/>
    <property type="project" value="UniProtKB-SubCell"/>
</dbReference>
<keyword evidence="7" id="KW-1185">Reference proteome</keyword>
<feature type="transmembrane region" description="Helical" evidence="5">
    <location>
        <begin position="7"/>
        <end position="31"/>
    </location>
</feature>
<feature type="transmembrane region" description="Helical" evidence="5">
    <location>
        <begin position="207"/>
        <end position="225"/>
    </location>
</feature>
<organism evidence="6 7">
    <name type="scientific">Campylobacter blaseri</name>
    <dbReference type="NCBI Taxonomy" id="2042961"/>
    <lineage>
        <taxon>Bacteria</taxon>
        <taxon>Pseudomonadati</taxon>
        <taxon>Campylobacterota</taxon>
        <taxon>Epsilonproteobacteria</taxon>
        <taxon>Campylobacterales</taxon>
        <taxon>Campylobacteraceae</taxon>
        <taxon>Campylobacter</taxon>
    </lineage>
</organism>
<evidence type="ECO:0000256" key="1">
    <source>
        <dbReference type="ARBA" id="ARBA00004141"/>
    </source>
</evidence>
<dbReference type="OrthoDB" id="457670at2"/>
<keyword evidence="2 5" id="KW-0812">Transmembrane</keyword>
<keyword evidence="5" id="KW-1003">Cell membrane</keyword>
<accession>A0A2P8QZ44</accession>
<evidence type="ECO:0000313" key="6">
    <source>
        <dbReference type="EMBL" id="PSM51524.1"/>
    </source>
</evidence>
<sequence>MLFFSALGSFVGIVAGMFGIGGGGIMVPILAWIFLKKGISPDLIMHLALGSSMASIIVTTFSSFNAHNKRNSVHWGLFKMIVPGVIIGAFLGSFVASKISSIYLAILFSVFMFYSSIRMFFSKNSLDNKEHILPNIVQLFSGGFIGLVSAIISIGGGILTVPYLTWQGVDVKKAIGTSSAVGFALSIGGAIGYVFNGLSITTLSDYNLGYVNLVAFFFISFFSYFTAPLGVKLIHKIPSKNVKKIFALLPFVLSIKMVLELIKG</sequence>
<proteinExistence type="inferred from homology"/>
<evidence type="ECO:0000256" key="4">
    <source>
        <dbReference type="ARBA" id="ARBA00023136"/>
    </source>
</evidence>
<feature type="transmembrane region" description="Helical" evidence="5">
    <location>
        <begin position="43"/>
        <end position="64"/>
    </location>
</feature>
<evidence type="ECO:0000256" key="2">
    <source>
        <dbReference type="ARBA" id="ARBA00022692"/>
    </source>
</evidence>
<keyword evidence="4 5" id="KW-0472">Membrane</keyword>
<feature type="transmembrane region" description="Helical" evidence="5">
    <location>
        <begin position="133"/>
        <end position="154"/>
    </location>
</feature>
<dbReference type="PANTHER" id="PTHR43483">
    <property type="entry name" value="MEMBRANE TRANSPORTER PROTEIN HI_0806-RELATED"/>
    <property type="match status" value="1"/>
</dbReference>
<dbReference type="InterPro" id="IPR002781">
    <property type="entry name" value="TM_pro_TauE-like"/>
</dbReference>
<dbReference type="Proteomes" id="UP000240535">
    <property type="component" value="Unassembled WGS sequence"/>
</dbReference>
<dbReference type="AlphaFoldDB" id="A0A2P8QZ44"/>